<comment type="caution">
    <text evidence="1">The sequence shown here is derived from an EMBL/GenBank/DDBJ whole genome shotgun (WGS) entry which is preliminary data.</text>
</comment>
<dbReference type="EMBL" id="JAFDST010000002">
    <property type="protein sequence ID" value="MBP1081078.1"/>
    <property type="molecule type" value="Genomic_DNA"/>
</dbReference>
<proteinExistence type="predicted"/>
<gene>
    <name evidence="1" type="ORF">JOC74_001571</name>
</gene>
<dbReference type="RefSeq" id="WP_158320303.1">
    <property type="nucleotide sequence ID" value="NZ_JAFDST010000002.1"/>
</dbReference>
<evidence type="ECO:0000313" key="1">
    <source>
        <dbReference type="EMBL" id="MBP1081078.1"/>
    </source>
</evidence>
<evidence type="ECO:0000313" key="2">
    <source>
        <dbReference type="Proteomes" id="UP000674416"/>
    </source>
</evidence>
<keyword evidence="2" id="KW-1185">Reference proteome</keyword>
<accession>A0ABS4CU15</accession>
<sequence length="49" mass="5951">MATAIRIQRYFLSEYDREKLEEKVAKEKPELEKYILEMDDEQLTELASR</sequence>
<dbReference type="Proteomes" id="UP000674416">
    <property type="component" value="Unassembled WGS sequence"/>
</dbReference>
<reference evidence="1 2" key="1">
    <citation type="submission" date="2021-01" db="EMBL/GenBank/DDBJ databases">
        <title>Genomic Encyclopedia of Type Strains, Phase IV (KMG-IV): sequencing the most valuable type-strain genomes for metagenomic binning, comparative biology and taxonomic classification.</title>
        <authorList>
            <person name="Goeker M."/>
        </authorList>
    </citation>
    <scope>NUCLEOTIDE SEQUENCE [LARGE SCALE GENOMIC DNA]</scope>
    <source>
        <strain evidence="1 2">DSM 103394</strain>
    </source>
</reference>
<protein>
    <submittedName>
        <fullName evidence="1">Uncharacterized protein</fullName>
    </submittedName>
</protein>
<organism evidence="1 2">
    <name type="scientific">Bacillus capparidis</name>
    <dbReference type="NCBI Taxonomy" id="1840411"/>
    <lineage>
        <taxon>Bacteria</taxon>
        <taxon>Bacillati</taxon>
        <taxon>Bacillota</taxon>
        <taxon>Bacilli</taxon>
        <taxon>Bacillales</taxon>
        <taxon>Bacillaceae</taxon>
        <taxon>Bacillus</taxon>
    </lineage>
</organism>
<name>A0ABS4CU15_9BACI</name>